<dbReference type="Gene3D" id="3.40.50.720">
    <property type="entry name" value="NAD(P)-binding Rossmann-like Domain"/>
    <property type="match status" value="1"/>
</dbReference>
<dbReference type="Pfam" id="PF13241">
    <property type="entry name" value="NAD_binding_7"/>
    <property type="match status" value="1"/>
</dbReference>
<name>A0ABP9WZZ3_9CHLR</name>
<dbReference type="InterPro" id="IPR036291">
    <property type="entry name" value="NAD(P)-bd_dom_sf"/>
</dbReference>
<dbReference type="Proteomes" id="UP001428290">
    <property type="component" value="Unassembled WGS sequence"/>
</dbReference>
<gene>
    <name evidence="7" type="primary">sirC</name>
    <name evidence="7" type="ORF">Hgul01_02542</name>
</gene>
<organism evidence="7 8">
    <name type="scientific">Herpetosiphon gulosus</name>
    <dbReference type="NCBI Taxonomy" id="1973496"/>
    <lineage>
        <taxon>Bacteria</taxon>
        <taxon>Bacillati</taxon>
        <taxon>Chloroflexota</taxon>
        <taxon>Chloroflexia</taxon>
        <taxon>Herpetosiphonales</taxon>
        <taxon>Herpetosiphonaceae</taxon>
        <taxon>Herpetosiphon</taxon>
    </lineage>
</organism>
<evidence type="ECO:0000313" key="8">
    <source>
        <dbReference type="Proteomes" id="UP001428290"/>
    </source>
</evidence>
<dbReference type="InterPro" id="IPR006367">
    <property type="entry name" value="Sirohaem_synthase_N"/>
</dbReference>
<evidence type="ECO:0000256" key="5">
    <source>
        <dbReference type="ARBA" id="ARBA00023244"/>
    </source>
</evidence>
<dbReference type="EMBL" id="BAABRU010000008">
    <property type="protein sequence ID" value="GAA5528740.1"/>
    <property type="molecule type" value="Genomic_DNA"/>
</dbReference>
<evidence type="ECO:0000256" key="3">
    <source>
        <dbReference type="ARBA" id="ARBA00023002"/>
    </source>
</evidence>
<evidence type="ECO:0000256" key="1">
    <source>
        <dbReference type="ARBA" id="ARBA00005010"/>
    </source>
</evidence>
<dbReference type="EC" id="1.3.1.76" evidence="2"/>
<dbReference type="PANTHER" id="PTHR35330:SF1">
    <property type="entry name" value="SIROHEME BIOSYNTHESIS PROTEIN MET8"/>
    <property type="match status" value="1"/>
</dbReference>
<dbReference type="InterPro" id="IPR028161">
    <property type="entry name" value="Met8-like"/>
</dbReference>
<dbReference type="PANTHER" id="PTHR35330">
    <property type="entry name" value="SIROHEME BIOSYNTHESIS PROTEIN MET8"/>
    <property type="match status" value="1"/>
</dbReference>
<sequence>MYPIVLTNLAQQRCVVIGGGAVAERKVAGLIAGGAKPIVISPQLTPQLQHWQASSQIQHIAREYQFGDCEQAFLVVAATNQRLVNQQIAQECHNHSILLNIADAAEEGNFITTANHRQGSLLFSVSSSGASPALSRYLRQQLSTYFDQRYATLAQIVAGQRTELAALSTAEREQYFDQLLIELAQQPTTLNHLPTEDL</sequence>
<keyword evidence="4" id="KW-0520">NAD</keyword>
<dbReference type="NCBIfam" id="TIGR01470">
    <property type="entry name" value="cysG_Nterm"/>
    <property type="match status" value="1"/>
</dbReference>
<keyword evidence="8" id="KW-1185">Reference proteome</keyword>
<dbReference type="SUPFAM" id="SSF51735">
    <property type="entry name" value="NAD(P)-binding Rossmann-fold domains"/>
    <property type="match status" value="1"/>
</dbReference>
<keyword evidence="3" id="KW-0560">Oxidoreductase</keyword>
<dbReference type="RefSeq" id="WP_345722354.1">
    <property type="nucleotide sequence ID" value="NZ_BAABRU010000008.1"/>
</dbReference>
<comment type="catalytic activity">
    <reaction evidence="6">
        <text>precorrin-2 + NAD(+) = sirohydrochlorin + NADH + 2 H(+)</text>
        <dbReference type="Rhea" id="RHEA:15613"/>
        <dbReference type="ChEBI" id="CHEBI:15378"/>
        <dbReference type="ChEBI" id="CHEBI:57540"/>
        <dbReference type="ChEBI" id="CHEBI:57945"/>
        <dbReference type="ChEBI" id="CHEBI:58351"/>
        <dbReference type="ChEBI" id="CHEBI:58827"/>
        <dbReference type="EC" id="1.3.1.76"/>
    </reaction>
</comment>
<reference evidence="7 8" key="1">
    <citation type="submission" date="2024-02" db="EMBL/GenBank/DDBJ databases">
        <title>Herpetosiphon gulosus NBRC 112829.</title>
        <authorList>
            <person name="Ichikawa N."/>
            <person name="Katano-Makiyama Y."/>
            <person name="Hidaka K."/>
        </authorList>
    </citation>
    <scope>NUCLEOTIDE SEQUENCE [LARGE SCALE GENOMIC DNA]</scope>
    <source>
        <strain evidence="7 8">NBRC 112829</strain>
    </source>
</reference>
<evidence type="ECO:0000256" key="2">
    <source>
        <dbReference type="ARBA" id="ARBA00012400"/>
    </source>
</evidence>
<proteinExistence type="predicted"/>
<comment type="caution">
    <text evidence="7">The sequence shown here is derived from an EMBL/GenBank/DDBJ whole genome shotgun (WGS) entry which is preliminary data.</text>
</comment>
<evidence type="ECO:0000256" key="4">
    <source>
        <dbReference type="ARBA" id="ARBA00023027"/>
    </source>
</evidence>
<dbReference type="SUPFAM" id="SSF75615">
    <property type="entry name" value="Siroheme synthase middle domains-like"/>
    <property type="match status" value="1"/>
</dbReference>
<accession>A0ABP9WZZ3</accession>
<comment type="pathway">
    <text evidence="1">Porphyrin-containing compound metabolism; siroheme biosynthesis; sirohydrochlorin from precorrin-2: step 1/1.</text>
</comment>
<dbReference type="Gene3D" id="1.10.8.610">
    <property type="entry name" value="SirC, precorrin-2 dehydrogenase, C-terminal helical domain-like"/>
    <property type="match status" value="1"/>
</dbReference>
<dbReference type="InterPro" id="IPR042518">
    <property type="entry name" value="SirC_C"/>
</dbReference>
<keyword evidence="5" id="KW-0627">Porphyrin biosynthesis</keyword>
<protein>
    <recommendedName>
        <fullName evidence="2">precorrin-2 dehydrogenase</fullName>
        <ecNumber evidence="2">1.3.1.76</ecNumber>
    </recommendedName>
</protein>
<evidence type="ECO:0000313" key="7">
    <source>
        <dbReference type="EMBL" id="GAA5528740.1"/>
    </source>
</evidence>
<evidence type="ECO:0000256" key="6">
    <source>
        <dbReference type="ARBA" id="ARBA00047561"/>
    </source>
</evidence>